<comment type="caution">
    <text evidence="3">The sequence shown here is derived from an EMBL/GenBank/DDBJ whole genome shotgun (WGS) entry which is preliminary data.</text>
</comment>
<dbReference type="EMBL" id="PZFQ01000052">
    <property type="protein sequence ID" value="PTI74023.1"/>
    <property type="molecule type" value="Genomic_DNA"/>
</dbReference>
<evidence type="ECO:0000313" key="3">
    <source>
        <dbReference type="EMBL" id="PTI74023.1"/>
    </source>
</evidence>
<dbReference type="RefSeq" id="WP_073504255.1">
    <property type="nucleotide sequence ID" value="NZ_CP018199.1"/>
</dbReference>
<dbReference type="InterPro" id="IPR036866">
    <property type="entry name" value="RibonucZ/Hydroxyglut_hydro"/>
</dbReference>
<reference evidence="3 4" key="1">
    <citation type="journal article" date="2016" name="Front. Microbiol.">
        <title>Comprehensive Phylogenetic Analysis of Bovine Non-aureus Staphylococci Species Based on Whole-Genome Sequencing.</title>
        <authorList>
            <person name="Naushad S."/>
            <person name="Barkema H.W."/>
            <person name="Luby C."/>
            <person name="Condas L.A."/>
            <person name="Nobrega D.B."/>
            <person name="Carson D.A."/>
            <person name="De Buck J."/>
        </authorList>
    </citation>
    <scope>NUCLEOTIDE SEQUENCE [LARGE SCALE GENOMIC DNA]</scope>
    <source>
        <strain evidence="3 4">SNUC 1231</strain>
    </source>
</reference>
<accession>A0A9Q6HM70</accession>
<dbReference type="GO" id="GO:0016787">
    <property type="term" value="F:hydrolase activity"/>
    <property type="evidence" value="ECO:0007669"/>
    <property type="project" value="UniProtKB-KW"/>
</dbReference>
<feature type="domain" description="Metallo-beta-lactamase" evidence="2">
    <location>
        <begin position="7"/>
        <end position="197"/>
    </location>
</feature>
<dbReference type="Proteomes" id="UP000241960">
    <property type="component" value="Unassembled WGS sequence"/>
</dbReference>
<dbReference type="PANTHER" id="PTHR43546:SF9">
    <property type="entry name" value="L-ASCORBATE-6-PHOSPHATE LACTONASE ULAG-RELATED"/>
    <property type="match status" value="1"/>
</dbReference>
<dbReference type="SMART" id="SM00849">
    <property type="entry name" value="Lactamase_B"/>
    <property type="match status" value="1"/>
</dbReference>
<dbReference type="Gene3D" id="3.60.15.10">
    <property type="entry name" value="Ribonuclease Z/Hydroxyacylglutathione hydrolase-like"/>
    <property type="match status" value="1"/>
</dbReference>
<name>A0A9Q6HM70_9STAP</name>
<protein>
    <submittedName>
        <fullName evidence="3">MBL fold metallo-hydrolase</fullName>
    </submittedName>
</protein>
<evidence type="ECO:0000313" key="4">
    <source>
        <dbReference type="Proteomes" id="UP000241960"/>
    </source>
</evidence>
<proteinExistence type="predicted"/>
<keyword evidence="1" id="KW-0378">Hydrolase</keyword>
<sequence>MKINHIRNATSIIEYANTRFLIDPMLGEKGSFGAFPNAPRIDQGNPIVDLPMSLDKIINNIDAIILTHLHLDHFDEVAQKVLNKNIKVFTQNENEASQVRNVGFKDVEVLSEHTTFNGIKLIKTPGEHGRGEIVEDMGPVCGVIFAHQSEQKLYIAGDTVMYSKVKETINHFEPEIIIVNGGDNQFYYGSSLIMNGYDVYQVAKAAPNSKVIVVHMEAVNHWNLSRHSLKELTRDMGIEKQVLIPNDGEQYTFNSLS</sequence>
<dbReference type="SUPFAM" id="SSF56281">
    <property type="entry name" value="Metallo-hydrolase/oxidoreductase"/>
    <property type="match status" value="1"/>
</dbReference>
<dbReference type="InterPro" id="IPR001279">
    <property type="entry name" value="Metallo-B-lactamas"/>
</dbReference>
<dbReference type="AlphaFoldDB" id="A0A9Q6HM70"/>
<dbReference type="PANTHER" id="PTHR43546">
    <property type="entry name" value="UPF0173 METAL-DEPENDENT HYDROLASE MJ1163-RELATED"/>
    <property type="match status" value="1"/>
</dbReference>
<gene>
    <name evidence="3" type="ORF">BU058_12160</name>
</gene>
<organism evidence="3 4">
    <name type="scientific">Staphylococcus succinus</name>
    <dbReference type="NCBI Taxonomy" id="61015"/>
    <lineage>
        <taxon>Bacteria</taxon>
        <taxon>Bacillati</taxon>
        <taxon>Bacillota</taxon>
        <taxon>Bacilli</taxon>
        <taxon>Bacillales</taxon>
        <taxon>Staphylococcaceae</taxon>
        <taxon>Staphylococcus</taxon>
    </lineage>
</organism>
<dbReference type="InterPro" id="IPR050114">
    <property type="entry name" value="UPF0173_UPF0282_UlaG_hydrolase"/>
</dbReference>
<evidence type="ECO:0000259" key="2">
    <source>
        <dbReference type="SMART" id="SM00849"/>
    </source>
</evidence>
<dbReference type="Pfam" id="PF12706">
    <property type="entry name" value="Lactamase_B_2"/>
    <property type="match status" value="1"/>
</dbReference>
<evidence type="ECO:0000256" key="1">
    <source>
        <dbReference type="ARBA" id="ARBA00022801"/>
    </source>
</evidence>